<organism evidence="2 3">
    <name type="scientific">Phytophthora boehmeriae</name>
    <dbReference type="NCBI Taxonomy" id="109152"/>
    <lineage>
        <taxon>Eukaryota</taxon>
        <taxon>Sar</taxon>
        <taxon>Stramenopiles</taxon>
        <taxon>Oomycota</taxon>
        <taxon>Peronosporomycetes</taxon>
        <taxon>Peronosporales</taxon>
        <taxon>Peronosporaceae</taxon>
        <taxon>Phytophthora</taxon>
    </lineage>
</organism>
<dbReference type="EMBL" id="JAGDFL010000001">
    <property type="protein sequence ID" value="KAG7402309.1"/>
    <property type="molecule type" value="Genomic_DNA"/>
</dbReference>
<gene>
    <name evidence="2" type="primary">MSH4</name>
    <name evidence="2" type="ORF">PHYBOEH_000017</name>
</gene>
<dbReference type="GO" id="GO:0030983">
    <property type="term" value="F:mismatched DNA binding"/>
    <property type="evidence" value="ECO:0007669"/>
    <property type="project" value="InterPro"/>
</dbReference>
<dbReference type="AlphaFoldDB" id="A0A8T1XF64"/>
<dbReference type="Proteomes" id="UP000693981">
    <property type="component" value="Unassembled WGS sequence"/>
</dbReference>
<keyword evidence="3" id="KW-1185">Reference proteome</keyword>
<dbReference type="GO" id="GO:0006298">
    <property type="term" value="P:mismatch repair"/>
    <property type="evidence" value="ECO:0007669"/>
    <property type="project" value="InterPro"/>
</dbReference>
<reference evidence="2" key="1">
    <citation type="submission" date="2021-02" db="EMBL/GenBank/DDBJ databases">
        <authorList>
            <person name="Palmer J.M."/>
        </authorList>
    </citation>
    <scope>NUCLEOTIDE SEQUENCE</scope>
    <source>
        <strain evidence="2">SCRP23</strain>
    </source>
</reference>
<evidence type="ECO:0000313" key="2">
    <source>
        <dbReference type="EMBL" id="KAG7402309.1"/>
    </source>
</evidence>
<sequence length="205" mass="22473">MSDLNARQVELNEGAAKPPRYGIPVPDGAEAFATGKTTRNGLSSSRGGSRGSITSNIESKSSFLIAAVAENRAREIGICAIDLVSPYELLLWTVIDSHSYVDTMSLLQAYQPVEILVVETSKPKKINDEISKRFSGSNCRVVPIARKYFDQTKGAEDIKRVMSNNVDINIGRNYVAMASVACVMKYVEYIQGVYIAEKTMKVLLV</sequence>
<accession>A0A8T1XF64</accession>
<proteinExistence type="predicted"/>
<evidence type="ECO:0000259" key="1">
    <source>
        <dbReference type="Pfam" id="PF05188"/>
    </source>
</evidence>
<dbReference type="GO" id="GO:0005524">
    <property type="term" value="F:ATP binding"/>
    <property type="evidence" value="ECO:0007669"/>
    <property type="project" value="InterPro"/>
</dbReference>
<evidence type="ECO:0000313" key="3">
    <source>
        <dbReference type="Proteomes" id="UP000693981"/>
    </source>
</evidence>
<dbReference type="InterPro" id="IPR007860">
    <property type="entry name" value="DNA_mmatch_repair_MutS_con_dom"/>
</dbReference>
<dbReference type="OrthoDB" id="276261at2759"/>
<dbReference type="Pfam" id="PF05188">
    <property type="entry name" value="MutS_II"/>
    <property type="match status" value="1"/>
</dbReference>
<comment type="caution">
    <text evidence="2">The sequence shown here is derived from an EMBL/GenBank/DDBJ whole genome shotgun (WGS) entry which is preliminary data.</text>
</comment>
<name>A0A8T1XF64_9STRA</name>
<protein>
    <submittedName>
        <fullName evidence="2">MutS protein msh4</fullName>
    </submittedName>
</protein>
<feature type="domain" description="DNA mismatch repair protein MutS connector" evidence="1">
    <location>
        <begin position="64"/>
        <end position="191"/>
    </location>
</feature>